<dbReference type="Proteomes" id="UP000484988">
    <property type="component" value="Unassembled WGS sequence"/>
</dbReference>
<feature type="transmembrane region" description="Helical" evidence="1">
    <location>
        <begin position="107"/>
        <end position="124"/>
    </location>
</feature>
<accession>A0A6A0B6C1</accession>
<keyword evidence="1" id="KW-1133">Transmembrane helix</keyword>
<feature type="transmembrane region" description="Helical" evidence="1">
    <location>
        <begin position="82"/>
        <end position="101"/>
    </location>
</feature>
<protein>
    <submittedName>
        <fullName evidence="2">Enediyne biosynthesis protein</fullName>
    </submittedName>
</protein>
<sequence>MSATKTAAAPRHNPKVTTALRRFAISITVLNVFGYTVLGFEQPWTWPFIALATAYTVEIVLELFGARAEKRAPRFAGGGFKGLVEFLFPAHITALAVNMLIYVNDLVWVMVFGVIVAVGTKWVLRAPVKGRMRHFMNPSNFGIAVILVLFPWASIAPPYHFTEYLDGGFDWLVPAIIIVLGTMLNAKLTERMWLILGWVGVFALQAIVRGLLFGTSIPAGLAMMTGVAFVLFTNYMITDPGTTPSSKWGQIAFGGGVAALYGVLTAMSIAYGLFFATALVCAVRGAFLWTADIVSRKRAEEALALDAVTRSVTGAEAAAESGAAARTGSTPACACPEGACACPVPVPTPAASVPASGTPACACPEGACACPVPASAEVDTEKVPVPA</sequence>
<dbReference type="AlphaFoldDB" id="A0A6A0B6C1"/>
<gene>
    <name evidence="2" type="ORF">SCWH03_55120</name>
</gene>
<feature type="transmembrane region" description="Helical" evidence="1">
    <location>
        <begin position="44"/>
        <end position="61"/>
    </location>
</feature>
<keyword evidence="1" id="KW-0812">Transmembrane</keyword>
<keyword evidence="1" id="KW-0472">Membrane</keyword>
<evidence type="ECO:0000313" key="3">
    <source>
        <dbReference type="Proteomes" id="UP000484988"/>
    </source>
</evidence>
<organism evidence="2 3">
    <name type="scientific">Streptomyces pacificus</name>
    <dbReference type="NCBI Taxonomy" id="2705029"/>
    <lineage>
        <taxon>Bacteria</taxon>
        <taxon>Bacillati</taxon>
        <taxon>Actinomycetota</taxon>
        <taxon>Actinomycetes</taxon>
        <taxon>Kitasatosporales</taxon>
        <taxon>Streptomycetaceae</taxon>
        <taxon>Streptomyces</taxon>
    </lineage>
</organism>
<dbReference type="EMBL" id="BLLG01000025">
    <property type="protein sequence ID" value="GFH39247.1"/>
    <property type="molecule type" value="Genomic_DNA"/>
</dbReference>
<name>A0A6A0B6C1_9ACTN</name>
<feature type="transmembrane region" description="Helical" evidence="1">
    <location>
        <begin position="217"/>
        <end position="236"/>
    </location>
</feature>
<feature type="transmembrane region" description="Helical" evidence="1">
    <location>
        <begin position="20"/>
        <end position="38"/>
    </location>
</feature>
<dbReference type="RefSeq" id="WP_173267117.1">
    <property type="nucleotide sequence ID" value="NZ_BLLG01000025.1"/>
</dbReference>
<evidence type="ECO:0000256" key="1">
    <source>
        <dbReference type="SAM" id="Phobius"/>
    </source>
</evidence>
<proteinExistence type="predicted"/>
<keyword evidence="3" id="KW-1185">Reference proteome</keyword>
<reference evidence="2 3" key="1">
    <citation type="submission" date="2020-02" db="EMBL/GenBank/DDBJ databases">
        <title>Whole Genome Shotgun Sequence of Streptomyces sp. strain CWH03.</title>
        <authorList>
            <person name="Dohra H."/>
            <person name="Kodani S."/>
            <person name="Yamamura H."/>
        </authorList>
    </citation>
    <scope>NUCLEOTIDE SEQUENCE [LARGE SCALE GENOMIC DNA]</scope>
    <source>
        <strain evidence="2 3">CWH03</strain>
    </source>
</reference>
<evidence type="ECO:0000313" key="2">
    <source>
        <dbReference type="EMBL" id="GFH39247.1"/>
    </source>
</evidence>
<feature type="transmembrane region" description="Helical" evidence="1">
    <location>
        <begin position="248"/>
        <end position="264"/>
    </location>
</feature>
<feature type="transmembrane region" description="Helical" evidence="1">
    <location>
        <begin position="136"/>
        <end position="156"/>
    </location>
</feature>
<comment type="caution">
    <text evidence="2">The sequence shown here is derived from an EMBL/GenBank/DDBJ whole genome shotgun (WGS) entry which is preliminary data.</text>
</comment>
<feature type="transmembrane region" description="Helical" evidence="1">
    <location>
        <begin position="168"/>
        <end position="186"/>
    </location>
</feature>